<proteinExistence type="predicted"/>
<reference evidence="1" key="2">
    <citation type="submission" date="2023-05" db="EMBL/GenBank/DDBJ databases">
        <authorList>
            <consortium name="Lawrence Berkeley National Laboratory"/>
            <person name="Steindorff A."/>
            <person name="Hensen N."/>
            <person name="Bonometti L."/>
            <person name="Westerberg I."/>
            <person name="Brannstrom I.O."/>
            <person name="Guillou S."/>
            <person name="Cros-Aarteil S."/>
            <person name="Calhoun S."/>
            <person name="Haridas S."/>
            <person name="Kuo A."/>
            <person name="Mondo S."/>
            <person name="Pangilinan J."/>
            <person name="Riley R."/>
            <person name="Labutti K."/>
            <person name="Andreopoulos B."/>
            <person name="Lipzen A."/>
            <person name="Chen C."/>
            <person name="Yanf M."/>
            <person name="Daum C."/>
            <person name="Ng V."/>
            <person name="Clum A."/>
            <person name="Ohm R."/>
            <person name="Martin F."/>
            <person name="Silar P."/>
            <person name="Natvig D."/>
            <person name="Lalanne C."/>
            <person name="Gautier V."/>
            <person name="Ament-Velasquez S.L."/>
            <person name="Kruys A."/>
            <person name="Hutchinson M.I."/>
            <person name="Powell A.J."/>
            <person name="Barry K."/>
            <person name="Miller A.N."/>
            <person name="Grigoriev I.V."/>
            <person name="Debuchy R."/>
            <person name="Gladieux P."/>
            <person name="Thoren M.H."/>
            <person name="Johannesson H."/>
        </authorList>
    </citation>
    <scope>NUCLEOTIDE SEQUENCE</scope>
    <source>
        <strain evidence="1">CBS 532.94</strain>
    </source>
</reference>
<accession>A0AAN7C7U2</accession>
<name>A0AAN7C7U2_9PEZI</name>
<dbReference type="Proteomes" id="UP001303760">
    <property type="component" value="Unassembled WGS sequence"/>
</dbReference>
<evidence type="ECO:0008006" key="3">
    <source>
        <dbReference type="Google" id="ProtNLM"/>
    </source>
</evidence>
<protein>
    <recommendedName>
        <fullName evidence="3">SnoaL-like domain-containing protein</fullName>
    </recommendedName>
</protein>
<organism evidence="1 2">
    <name type="scientific">Achaetomium macrosporum</name>
    <dbReference type="NCBI Taxonomy" id="79813"/>
    <lineage>
        <taxon>Eukaryota</taxon>
        <taxon>Fungi</taxon>
        <taxon>Dikarya</taxon>
        <taxon>Ascomycota</taxon>
        <taxon>Pezizomycotina</taxon>
        <taxon>Sordariomycetes</taxon>
        <taxon>Sordariomycetidae</taxon>
        <taxon>Sordariales</taxon>
        <taxon>Chaetomiaceae</taxon>
        <taxon>Achaetomium</taxon>
    </lineage>
</organism>
<reference evidence="1" key="1">
    <citation type="journal article" date="2023" name="Mol. Phylogenet. Evol.">
        <title>Genome-scale phylogeny and comparative genomics of the fungal order Sordariales.</title>
        <authorList>
            <person name="Hensen N."/>
            <person name="Bonometti L."/>
            <person name="Westerberg I."/>
            <person name="Brannstrom I.O."/>
            <person name="Guillou S."/>
            <person name="Cros-Aarteil S."/>
            <person name="Calhoun S."/>
            <person name="Haridas S."/>
            <person name="Kuo A."/>
            <person name="Mondo S."/>
            <person name="Pangilinan J."/>
            <person name="Riley R."/>
            <person name="LaButti K."/>
            <person name="Andreopoulos B."/>
            <person name="Lipzen A."/>
            <person name="Chen C."/>
            <person name="Yan M."/>
            <person name="Daum C."/>
            <person name="Ng V."/>
            <person name="Clum A."/>
            <person name="Steindorff A."/>
            <person name="Ohm R.A."/>
            <person name="Martin F."/>
            <person name="Silar P."/>
            <person name="Natvig D.O."/>
            <person name="Lalanne C."/>
            <person name="Gautier V."/>
            <person name="Ament-Velasquez S.L."/>
            <person name="Kruys A."/>
            <person name="Hutchinson M.I."/>
            <person name="Powell A.J."/>
            <person name="Barry K."/>
            <person name="Miller A.N."/>
            <person name="Grigoriev I.V."/>
            <person name="Debuchy R."/>
            <person name="Gladieux P."/>
            <person name="Hiltunen Thoren M."/>
            <person name="Johannesson H."/>
        </authorList>
    </citation>
    <scope>NUCLEOTIDE SEQUENCE</scope>
    <source>
        <strain evidence="1">CBS 532.94</strain>
    </source>
</reference>
<evidence type="ECO:0000313" key="2">
    <source>
        <dbReference type="Proteomes" id="UP001303760"/>
    </source>
</evidence>
<dbReference type="AlphaFoldDB" id="A0AAN7C7U2"/>
<dbReference type="InterPro" id="IPR032710">
    <property type="entry name" value="NTF2-like_dom_sf"/>
</dbReference>
<sequence length="151" mass="16898">MPQENKSGTRTSLLQAATSFCTAFANNSPPSEILAHFTCNNSQILVHEHGLAKLAPFIGRTFRGAEGLKQYLSVISECLSYENMRFTEYIVDAEARKASVKGEARFTWKSTGQSWDEVFTYVLGFDEESRVERYEIWADSGAAWLAGRGEL</sequence>
<evidence type="ECO:0000313" key="1">
    <source>
        <dbReference type="EMBL" id="KAK4236835.1"/>
    </source>
</evidence>
<dbReference type="Gene3D" id="3.10.450.50">
    <property type="match status" value="1"/>
</dbReference>
<dbReference type="SUPFAM" id="SSF54427">
    <property type="entry name" value="NTF2-like"/>
    <property type="match status" value="1"/>
</dbReference>
<dbReference type="EMBL" id="MU860170">
    <property type="protein sequence ID" value="KAK4236835.1"/>
    <property type="molecule type" value="Genomic_DNA"/>
</dbReference>
<gene>
    <name evidence="1" type="ORF">C8A03DRAFT_16572</name>
</gene>
<comment type="caution">
    <text evidence="1">The sequence shown here is derived from an EMBL/GenBank/DDBJ whole genome shotgun (WGS) entry which is preliminary data.</text>
</comment>
<keyword evidence="2" id="KW-1185">Reference proteome</keyword>